<dbReference type="SUPFAM" id="SSF109709">
    <property type="entry name" value="KorB DNA-binding domain-like"/>
    <property type="match status" value="1"/>
</dbReference>
<dbReference type="InterPro" id="IPR003115">
    <property type="entry name" value="ParB_N"/>
</dbReference>
<dbReference type="GO" id="GO:0005694">
    <property type="term" value="C:chromosome"/>
    <property type="evidence" value="ECO:0007669"/>
    <property type="project" value="TreeGrafter"/>
</dbReference>
<dbReference type="InterPro" id="IPR050336">
    <property type="entry name" value="Chromosome_partition/occlusion"/>
</dbReference>
<dbReference type="Gene3D" id="1.10.10.2830">
    <property type="match status" value="1"/>
</dbReference>
<gene>
    <name evidence="2" type="ORF">ENS29_02940</name>
</gene>
<protein>
    <recommendedName>
        <fullName evidence="1">ParB-like N-terminal domain-containing protein</fullName>
    </recommendedName>
</protein>
<dbReference type="Gene3D" id="3.90.1530.30">
    <property type="match status" value="1"/>
</dbReference>
<evidence type="ECO:0000259" key="1">
    <source>
        <dbReference type="SMART" id="SM00470"/>
    </source>
</evidence>
<sequence length="317" mass="36287">MTNWSDQEIDLDRIDCTDRSFAITTIRSIEALCNHIDRFGLLAPPILRNQNRSYQVVAGFHRIDACRTLGWKRIWARLIDASDAKCAEIAVADNTGQRTLNWMETARAYALLRPHFPDETALLDCARALGLAAGPDIPRKTAALLALPQPLQRWVEEGVLPMPMALELGRLERTEDAVCLGELFRRFNLGLNRQREFLAYISDITRRDHLSIRQLLQDPQIVGILEDPNTDPPTKANQIRTLLRKLRYPKITAFEAQYQRHIRELHLPKGVELVAPEHFEGSAWRLFIHFTKPEELGRQLKTVQDLAKHPVLLNLMG</sequence>
<dbReference type="SMART" id="SM00470">
    <property type="entry name" value="ParB"/>
    <property type="match status" value="1"/>
</dbReference>
<reference evidence="2" key="1">
    <citation type="journal article" date="2020" name="mSystems">
        <title>Genome- and Community-Level Interaction Insights into Carbon Utilization and Element Cycling Functions of Hydrothermarchaeota in Hydrothermal Sediment.</title>
        <authorList>
            <person name="Zhou Z."/>
            <person name="Liu Y."/>
            <person name="Xu W."/>
            <person name="Pan J."/>
            <person name="Luo Z.H."/>
            <person name="Li M."/>
        </authorList>
    </citation>
    <scope>NUCLEOTIDE SEQUENCE [LARGE SCALE GENOMIC DNA]</scope>
    <source>
        <strain evidence="2">SpSt-477</strain>
    </source>
</reference>
<dbReference type="PANTHER" id="PTHR33375:SF1">
    <property type="entry name" value="CHROMOSOME-PARTITIONING PROTEIN PARB-RELATED"/>
    <property type="match status" value="1"/>
</dbReference>
<name>A0A7C4RQV8_9BACT</name>
<accession>A0A7C4RQV8</accession>
<dbReference type="SUPFAM" id="SSF110849">
    <property type="entry name" value="ParB/Sulfiredoxin"/>
    <property type="match status" value="1"/>
</dbReference>
<feature type="domain" description="ParB-like N-terminal" evidence="1">
    <location>
        <begin position="7"/>
        <end position="95"/>
    </location>
</feature>
<proteinExistence type="predicted"/>
<dbReference type="InterPro" id="IPR036086">
    <property type="entry name" value="ParB/Sulfiredoxin_sf"/>
</dbReference>
<dbReference type="Pfam" id="PF02195">
    <property type="entry name" value="ParB_N"/>
    <property type="match status" value="1"/>
</dbReference>
<evidence type="ECO:0000313" key="2">
    <source>
        <dbReference type="EMBL" id="HGU31794.1"/>
    </source>
</evidence>
<dbReference type="EMBL" id="DSUH01000066">
    <property type="protein sequence ID" value="HGU31794.1"/>
    <property type="molecule type" value="Genomic_DNA"/>
</dbReference>
<comment type="caution">
    <text evidence="2">The sequence shown here is derived from an EMBL/GenBank/DDBJ whole genome shotgun (WGS) entry which is preliminary data.</text>
</comment>
<dbReference type="PANTHER" id="PTHR33375">
    <property type="entry name" value="CHROMOSOME-PARTITIONING PROTEIN PARB-RELATED"/>
    <property type="match status" value="1"/>
</dbReference>
<organism evidence="2">
    <name type="scientific">Desulfatirhabdium butyrativorans</name>
    <dbReference type="NCBI Taxonomy" id="340467"/>
    <lineage>
        <taxon>Bacteria</taxon>
        <taxon>Pseudomonadati</taxon>
        <taxon>Thermodesulfobacteriota</taxon>
        <taxon>Desulfobacteria</taxon>
        <taxon>Desulfobacterales</taxon>
        <taxon>Desulfatirhabdiaceae</taxon>
        <taxon>Desulfatirhabdium</taxon>
    </lineage>
</organism>
<dbReference type="AlphaFoldDB" id="A0A7C4RQV8"/>
<dbReference type="GO" id="GO:0007059">
    <property type="term" value="P:chromosome segregation"/>
    <property type="evidence" value="ECO:0007669"/>
    <property type="project" value="TreeGrafter"/>
</dbReference>